<keyword evidence="1" id="KW-0540">Nuclease</keyword>
<dbReference type="Proteomes" id="UP000594774">
    <property type="component" value="Chromosome"/>
</dbReference>
<sequence length="222" mass="24975">MPAFKDKTGNRYGRLVVVERDDSRKGRVFWKCKCDCGEITSIASTSLNDGRGSKSCGCTIRPKLIPGRACEAPTAKYPNGRTGTHAGWMSHYTHGEEACEPCRKARNNRQQKWRAENENQAFDYHLRARFNITVVQYLEILDRQGGGCAICGKVEYGDKRLHRFHIDHDHNCCPEVGRSCGKCVRGLLCRGCNTALGNFGDSANRLLKAVDYLNAWDETREV</sequence>
<gene>
    <name evidence="1" type="ORF">I6G95_05675</name>
    <name evidence="2" type="ORF">I6H48_06245</name>
</gene>
<dbReference type="InterPro" id="IPR004211">
    <property type="entry name" value="Endonuclease_7"/>
</dbReference>
<dbReference type="AlphaFoldDB" id="A0AB37GL33"/>
<evidence type="ECO:0000313" key="4">
    <source>
        <dbReference type="Proteomes" id="UP000595198"/>
    </source>
</evidence>
<organism evidence="1 3">
    <name type="scientific">Corynebacterium amycolatum</name>
    <dbReference type="NCBI Taxonomy" id="43765"/>
    <lineage>
        <taxon>Bacteria</taxon>
        <taxon>Bacillati</taxon>
        <taxon>Actinomycetota</taxon>
        <taxon>Actinomycetes</taxon>
        <taxon>Mycobacteriales</taxon>
        <taxon>Corynebacteriaceae</taxon>
        <taxon>Corynebacterium</taxon>
    </lineage>
</organism>
<name>A0AB37GL33_CORAY</name>
<dbReference type="Gene3D" id="3.40.1800.10">
    <property type="entry name" value="His-Me finger endonucleases"/>
    <property type="match status" value="1"/>
</dbReference>
<evidence type="ECO:0000313" key="2">
    <source>
        <dbReference type="EMBL" id="QQB83775.1"/>
    </source>
</evidence>
<proteinExistence type="predicted"/>
<dbReference type="SUPFAM" id="SSF54060">
    <property type="entry name" value="His-Me finger endonucleases"/>
    <property type="match status" value="1"/>
</dbReference>
<evidence type="ECO:0000313" key="3">
    <source>
        <dbReference type="Proteomes" id="UP000594774"/>
    </source>
</evidence>
<dbReference type="Pfam" id="PF02945">
    <property type="entry name" value="Endonuclease_7"/>
    <property type="match status" value="1"/>
</dbReference>
<reference evidence="3 4" key="1">
    <citation type="submission" date="2020-12" db="EMBL/GenBank/DDBJ databases">
        <title>FDA dAtabase for Regulatory Grade micrObial Sequences (FDA-ARGOS): Supporting development and validation of Infectious Disease Dx tests.</title>
        <authorList>
            <person name="Sproer C."/>
            <person name="Gronow S."/>
            <person name="Severitt S."/>
            <person name="Schroder I."/>
            <person name="Tallon L."/>
            <person name="Sadzewicz L."/>
            <person name="Zhao X."/>
            <person name="Boylan J."/>
            <person name="Ott S."/>
            <person name="Bowen H."/>
            <person name="Vavikolanu K."/>
            <person name="Mehta A."/>
            <person name="Aluvathingal J."/>
            <person name="Nadendla S."/>
            <person name="Lowell S."/>
            <person name="Myers T."/>
            <person name="Yan Y."/>
            <person name="Sichtig H."/>
        </authorList>
    </citation>
    <scope>NUCLEOTIDE SEQUENCE [LARGE SCALE GENOMIC DNA]</scope>
    <source>
        <strain evidence="1 3">FDAARGOS_938</strain>
        <strain evidence="2 4">FDAARGOS_991</strain>
    </source>
</reference>
<accession>A0AB37GL33</accession>
<keyword evidence="1" id="KW-0255">Endonuclease</keyword>
<keyword evidence="4" id="KW-1185">Reference proteome</keyword>
<dbReference type="Proteomes" id="UP000595198">
    <property type="component" value="Chromosome"/>
</dbReference>
<dbReference type="EMBL" id="CP065628">
    <property type="protein sequence ID" value="QPR31898.1"/>
    <property type="molecule type" value="Genomic_DNA"/>
</dbReference>
<dbReference type="EMBL" id="CP066023">
    <property type="protein sequence ID" value="QQB83775.1"/>
    <property type="molecule type" value="Genomic_DNA"/>
</dbReference>
<evidence type="ECO:0000313" key="1">
    <source>
        <dbReference type="EMBL" id="QPR31898.1"/>
    </source>
</evidence>
<dbReference type="InterPro" id="IPR044925">
    <property type="entry name" value="His-Me_finger_sf"/>
</dbReference>
<protein>
    <submittedName>
        <fullName evidence="1">Endonuclease VII domain-containing protein</fullName>
    </submittedName>
</protein>
<dbReference type="InterPro" id="IPR038563">
    <property type="entry name" value="Endonuclease_7_sf"/>
</dbReference>
<dbReference type="GO" id="GO:0004519">
    <property type="term" value="F:endonuclease activity"/>
    <property type="evidence" value="ECO:0007669"/>
    <property type="project" value="UniProtKB-KW"/>
</dbReference>
<keyword evidence="1" id="KW-0378">Hydrolase</keyword>